<dbReference type="PANTHER" id="PTHR36766">
    <property type="entry name" value="PLANT BROAD-SPECTRUM MILDEW RESISTANCE PROTEIN RPW8"/>
    <property type="match status" value="1"/>
</dbReference>
<name>A0A6A1VGT1_9ROSI</name>
<evidence type="ECO:0000313" key="8">
    <source>
        <dbReference type="EMBL" id="KAB1211961.1"/>
    </source>
</evidence>
<dbReference type="Proteomes" id="UP000516437">
    <property type="component" value="Chromosome 5"/>
</dbReference>
<feature type="domain" description="Disease resistance N-terminal" evidence="6">
    <location>
        <begin position="18"/>
        <end position="71"/>
    </location>
</feature>
<dbReference type="Gene3D" id="1.20.5.4130">
    <property type="match status" value="1"/>
</dbReference>
<dbReference type="Pfam" id="PF18052">
    <property type="entry name" value="Rx_N"/>
    <property type="match status" value="1"/>
</dbReference>
<proteinExistence type="predicted"/>
<evidence type="ECO:0000313" key="9">
    <source>
        <dbReference type="Proteomes" id="UP000516437"/>
    </source>
</evidence>
<evidence type="ECO:0000256" key="4">
    <source>
        <dbReference type="ARBA" id="ARBA00022840"/>
    </source>
</evidence>
<dbReference type="SUPFAM" id="SSF52058">
    <property type="entry name" value="L domain-like"/>
    <property type="match status" value="1"/>
</dbReference>
<reference evidence="8 9" key="1">
    <citation type="journal article" date="2019" name="Plant Biotechnol. J.">
        <title>The red bayberry genome and genetic basis of sex determination.</title>
        <authorList>
            <person name="Jia H.M."/>
            <person name="Jia H.J."/>
            <person name="Cai Q.L."/>
            <person name="Wang Y."/>
            <person name="Zhao H.B."/>
            <person name="Yang W.F."/>
            <person name="Wang G.Y."/>
            <person name="Li Y.H."/>
            <person name="Zhan D.L."/>
            <person name="Shen Y.T."/>
            <person name="Niu Q.F."/>
            <person name="Chang L."/>
            <person name="Qiu J."/>
            <person name="Zhao L."/>
            <person name="Xie H.B."/>
            <person name="Fu W.Y."/>
            <person name="Jin J."/>
            <person name="Li X.W."/>
            <person name="Jiao Y."/>
            <person name="Zhou C.C."/>
            <person name="Tu T."/>
            <person name="Chai C.Y."/>
            <person name="Gao J.L."/>
            <person name="Fan L.J."/>
            <person name="van de Weg E."/>
            <person name="Wang J.Y."/>
            <person name="Gao Z.S."/>
        </authorList>
    </citation>
    <scope>NUCLEOTIDE SEQUENCE [LARGE SCALE GENOMIC DNA]</scope>
    <source>
        <tissue evidence="8">Leaves</tissue>
    </source>
</reference>
<dbReference type="Gene3D" id="3.80.10.10">
    <property type="entry name" value="Ribonuclease Inhibitor"/>
    <property type="match status" value="1"/>
</dbReference>
<organism evidence="8 9">
    <name type="scientific">Morella rubra</name>
    <name type="common">Chinese bayberry</name>
    <dbReference type="NCBI Taxonomy" id="262757"/>
    <lineage>
        <taxon>Eukaryota</taxon>
        <taxon>Viridiplantae</taxon>
        <taxon>Streptophyta</taxon>
        <taxon>Embryophyta</taxon>
        <taxon>Tracheophyta</taxon>
        <taxon>Spermatophyta</taxon>
        <taxon>Magnoliopsida</taxon>
        <taxon>eudicotyledons</taxon>
        <taxon>Gunneridae</taxon>
        <taxon>Pentapetalae</taxon>
        <taxon>rosids</taxon>
        <taxon>fabids</taxon>
        <taxon>Fagales</taxon>
        <taxon>Myricaceae</taxon>
        <taxon>Morella</taxon>
    </lineage>
</organism>
<comment type="caution">
    <text evidence="8">The sequence shown here is derived from an EMBL/GenBank/DDBJ whole genome shotgun (WGS) entry which is preliminary data.</text>
</comment>
<feature type="domain" description="Disease resistance protein winged helix" evidence="7">
    <location>
        <begin position="135"/>
        <end position="207"/>
    </location>
</feature>
<evidence type="ECO:0000256" key="3">
    <source>
        <dbReference type="ARBA" id="ARBA00022821"/>
    </source>
</evidence>
<keyword evidence="2" id="KW-0547">Nucleotide-binding</keyword>
<evidence type="ECO:0000259" key="7">
    <source>
        <dbReference type="Pfam" id="PF23559"/>
    </source>
</evidence>
<dbReference type="InterPro" id="IPR032675">
    <property type="entry name" value="LRR_dom_sf"/>
</dbReference>
<feature type="compositionally biased region" description="Basic and acidic residues" evidence="5">
    <location>
        <begin position="409"/>
        <end position="422"/>
    </location>
</feature>
<sequence>MEASIFLSGVAEGIIVSLGSPPVKEIVQLWGVEVEAEKLNDTVSTIKTVLLCVEEQQDGNHEVRVWLEKLKIPSDRKFHLEGHRVKIGIENKKRGDTFSFVLEEDVIGREEDKKAVIALLLDSNVEENVSILPILFPKDYVFKKSTLILLWMAQGFISVSHRHQELEDIGHDYFMDLLWRSFFQEAKVDEFGDVISCKMHGLMRDLAISVAGSLITTLDSIDEKTRHVSVDSFPVVTASFSTSTKIRTLIFPDEGPGVTESTCDAIFSSFQFLRALDLKDSELDFELSSIGIQYLSALQYLVFKDCDALDVSNDEDGMQWQGLKSLLTLEFSNLPKLVSLPSGLQYVTTLQKLSILSCDSFMAIPEWIDNCTSLVQLKILRLWRHGKTRRTEPKVPIGGKGSTIAEQKNVTEKNEEDLRRRR</sequence>
<evidence type="ECO:0000256" key="5">
    <source>
        <dbReference type="SAM" id="MobiDB-lite"/>
    </source>
</evidence>
<keyword evidence="1" id="KW-0677">Repeat</keyword>
<evidence type="ECO:0000259" key="6">
    <source>
        <dbReference type="Pfam" id="PF18052"/>
    </source>
</evidence>
<protein>
    <submittedName>
        <fullName evidence="8">Uncharacterized protein</fullName>
    </submittedName>
</protein>
<dbReference type="GO" id="GO:0005524">
    <property type="term" value="F:ATP binding"/>
    <property type="evidence" value="ECO:0007669"/>
    <property type="project" value="UniProtKB-KW"/>
</dbReference>
<dbReference type="InterPro" id="IPR036388">
    <property type="entry name" value="WH-like_DNA-bd_sf"/>
</dbReference>
<dbReference type="InterPro" id="IPR058922">
    <property type="entry name" value="WHD_DRP"/>
</dbReference>
<keyword evidence="3" id="KW-0611">Plant defense</keyword>
<accession>A0A6A1VGT1</accession>
<keyword evidence="4" id="KW-0067">ATP-binding</keyword>
<dbReference type="AlphaFoldDB" id="A0A6A1VGT1"/>
<dbReference type="Pfam" id="PF23559">
    <property type="entry name" value="WHD_DRP"/>
    <property type="match status" value="1"/>
</dbReference>
<evidence type="ECO:0000256" key="1">
    <source>
        <dbReference type="ARBA" id="ARBA00022737"/>
    </source>
</evidence>
<dbReference type="InterPro" id="IPR041118">
    <property type="entry name" value="Rx_N"/>
</dbReference>
<dbReference type="EMBL" id="RXIC02000023">
    <property type="protein sequence ID" value="KAB1211961.1"/>
    <property type="molecule type" value="Genomic_DNA"/>
</dbReference>
<gene>
    <name evidence="8" type="ORF">CJ030_MR5G023731</name>
</gene>
<evidence type="ECO:0000256" key="2">
    <source>
        <dbReference type="ARBA" id="ARBA00022741"/>
    </source>
</evidence>
<feature type="region of interest" description="Disordered" evidence="5">
    <location>
        <begin position="391"/>
        <end position="422"/>
    </location>
</feature>
<dbReference type="GO" id="GO:0006952">
    <property type="term" value="P:defense response"/>
    <property type="evidence" value="ECO:0007669"/>
    <property type="project" value="UniProtKB-KW"/>
</dbReference>
<dbReference type="Gene3D" id="1.10.10.10">
    <property type="entry name" value="Winged helix-like DNA-binding domain superfamily/Winged helix DNA-binding domain"/>
    <property type="match status" value="1"/>
</dbReference>
<dbReference type="PANTHER" id="PTHR36766:SF38">
    <property type="entry name" value="DISEASE RESISTANCE PROTEIN RGA3"/>
    <property type="match status" value="1"/>
</dbReference>
<keyword evidence="9" id="KW-1185">Reference proteome</keyword>
<dbReference type="OrthoDB" id="37484at2759"/>